<proteinExistence type="predicted"/>
<dbReference type="EMBL" id="BAABGY010000003">
    <property type="protein sequence ID" value="GAA4322826.1"/>
    <property type="molecule type" value="Genomic_DNA"/>
</dbReference>
<keyword evidence="3" id="KW-1185">Reference proteome</keyword>
<protein>
    <recommendedName>
        <fullName evidence="4">T9SS type B sorting domain-containing protein</fullName>
    </recommendedName>
</protein>
<dbReference type="Proteomes" id="UP001501725">
    <property type="component" value="Unassembled WGS sequence"/>
</dbReference>
<dbReference type="InterPro" id="IPR025667">
    <property type="entry name" value="SprB_repeat"/>
</dbReference>
<dbReference type="SUPFAM" id="SSF141072">
    <property type="entry name" value="CalX-like"/>
    <property type="match status" value="1"/>
</dbReference>
<dbReference type="InterPro" id="IPR038081">
    <property type="entry name" value="CalX-like_sf"/>
</dbReference>
<comment type="caution">
    <text evidence="2">The sequence shown here is derived from an EMBL/GenBank/DDBJ whole genome shotgun (WGS) entry which is preliminary data.</text>
</comment>
<dbReference type="InterPro" id="IPR049804">
    <property type="entry name" value="Choice_anch_L"/>
</dbReference>
<dbReference type="Pfam" id="PF13573">
    <property type="entry name" value="SprB"/>
    <property type="match status" value="1"/>
</dbReference>
<evidence type="ECO:0000313" key="2">
    <source>
        <dbReference type="EMBL" id="GAA4322826.1"/>
    </source>
</evidence>
<accession>A0ABP8GF58</accession>
<dbReference type="InterPro" id="IPR026341">
    <property type="entry name" value="T9SS_type_B"/>
</dbReference>
<reference evidence="3" key="1">
    <citation type="journal article" date="2019" name="Int. J. Syst. Evol. Microbiol.">
        <title>The Global Catalogue of Microorganisms (GCM) 10K type strain sequencing project: providing services to taxonomists for standard genome sequencing and annotation.</title>
        <authorList>
            <consortium name="The Broad Institute Genomics Platform"/>
            <consortium name="The Broad Institute Genome Sequencing Center for Infectious Disease"/>
            <person name="Wu L."/>
            <person name="Ma J."/>
        </authorList>
    </citation>
    <scope>NUCLEOTIDE SEQUENCE [LARGE SCALE GENOMIC DNA]</scope>
    <source>
        <strain evidence="3">JCM 17919</strain>
    </source>
</reference>
<feature type="chain" id="PRO_5045825258" description="T9SS type B sorting domain-containing protein" evidence="1">
    <location>
        <begin position="23"/>
        <end position="1018"/>
    </location>
</feature>
<dbReference type="NCBIfam" id="NF038133">
    <property type="entry name" value="choice_anch_L"/>
    <property type="match status" value="1"/>
</dbReference>
<dbReference type="Pfam" id="PF13585">
    <property type="entry name" value="CHU_C"/>
    <property type="match status" value="1"/>
</dbReference>
<sequence>MRAASLFVSLFFYLLLSLPAHGQLVVTESADAQALAQKLVGAGVLVSNVTLRGPTVSAGFFAHVGGTNLGLDSGIVLTNGRARSLSGPASSIISHTFGFPGDADLQAIVGRRTADANVLEFDFVPLGDSIQFNYVFSSDEYPQYVCSEYNDAFGFLLSGPGIVGVRNLAVVPGTNIPVSINSINNGIPGPPPDGDIALCLDQGPGAPFTAYYTSNAGNLQLTHNGHTVVMQAGTRVQPCQTYHLKLVIADGGPRNGPPDDSYDSGVFLEARSLSSPTLSVVSLNPDDNGQPYLVEGCHTGGIRIRRSAASPLPETVSLVVSGSAQPAADFVALPATVQIPANQVFVEVPIEVLVDNLAEGVERLRIGVAAGCGGPAFISDEIEIELRDYDTLAITPNGGGFCKDVPLSLQLTNTYTSYQWTPAAGISNGGTANPVLLPVDGQTYICEAAVGNCRARDSVRFVQKRLTLLSKTDVLCSGARTGEVRLAPNDAWMQPVTYSVDNVAAGSSPVLGGLSAGPHSIRITDAAGCSDSITVTILQRYPDLAFTETVQPAPCQGANGSVTLAGTGGLPPYQFAANGGGFSAGTVFSLVNGPHQLSVIDANGCTATRTVTVGVSVSIRFSALITPAGCSGDGQVQLQVESGGGSPFTYAINGGVYGSSSTLSGPPGPATVSVRDVNGCAKDSSLTIPLLSDLVVDAGPRDTICEGTSVRLAAQTNATTLNWSGGTFSDPAVADPTVSPAADSWFRLSVVRGRCTGVDSVFIKVWPAPRPNAGLDTGICVGLTVRLRGSGGVQYQWRPAAALNDPRSQEPIVQPERDTEYYLDVVDANGCSSLRPDTVFIDVVPAVRAFAGRDTVAAVGQPLQLRALDLGNSGVTSYQWTPAASLDFPDRPDPVALPDRDTRYRVVLRTPQGCTGTAYVNVKVFDRADIYVPDAFTPNRDGRNDVLRGIPVGIRTFRFLRIYNRWGELIFETTTERSGWDGTVRGLQQDTGVYIWVAEGIDHRGQPVSRRGTVTLIR</sequence>
<evidence type="ECO:0000313" key="3">
    <source>
        <dbReference type="Proteomes" id="UP001501725"/>
    </source>
</evidence>
<feature type="signal peptide" evidence="1">
    <location>
        <begin position="1"/>
        <end position="22"/>
    </location>
</feature>
<gene>
    <name evidence="2" type="ORF">GCM10023184_09360</name>
</gene>
<dbReference type="NCBIfam" id="TIGR04131">
    <property type="entry name" value="Bac_Flav_CTERM"/>
    <property type="match status" value="1"/>
</dbReference>
<dbReference type="Gene3D" id="2.60.40.2030">
    <property type="match status" value="1"/>
</dbReference>
<name>A0ABP8GF58_9BACT</name>
<keyword evidence="1" id="KW-0732">Signal</keyword>
<organism evidence="2 3">
    <name type="scientific">Flaviaesturariibacter amylovorans</name>
    <dbReference type="NCBI Taxonomy" id="1084520"/>
    <lineage>
        <taxon>Bacteria</taxon>
        <taxon>Pseudomonadati</taxon>
        <taxon>Bacteroidota</taxon>
        <taxon>Chitinophagia</taxon>
        <taxon>Chitinophagales</taxon>
        <taxon>Chitinophagaceae</taxon>
        <taxon>Flaviaestuariibacter</taxon>
    </lineage>
</organism>
<dbReference type="RefSeq" id="WP_345253780.1">
    <property type="nucleotide sequence ID" value="NZ_BAABGY010000003.1"/>
</dbReference>
<evidence type="ECO:0000256" key="1">
    <source>
        <dbReference type="SAM" id="SignalP"/>
    </source>
</evidence>
<evidence type="ECO:0008006" key="4">
    <source>
        <dbReference type="Google" id="ProtNLM"/>
    </source>
</evidence>